<dbReference type="EMBL" id="FORA01000005">
    <property type="protein sequence ID" value="SFJ67809.1"/>
    <property type="molecule type" value="Genomic_DNA"/>
</dbReference>
<evidence type="ECO:0000259" key="6">
    <source>
        <dbReference type="Pfam" id="PF04542"/>
    </source>
</evidence>
<dbReference type="SUPFAM" id="SSF88946">
    <property type="entry name" value="Sigma2 domain of RNA polymerase sigma factors"/>
    <property type="match status" value="1"/>
</dbReference>
<keyword evidence="9" id="KW-1185">Reference proteome</keyword>
<sequence>MRIVTQIDTLSDAQLAQRALGGDRAAFGCLLGRHYDLMYRAAYRWSGRRADAEDVAQDVCIRLPRALRSWSGKGRFETWLYKVVLNAARDQGRKLARDGKLREAWANEPAPDPGCDDEAATRLWEAVRQLPPKQRMAVTLVYGEGVSHAEAAEAMDCAEATVSYHVHAARARLKTLMEEEAA</sequence>
<dbReference type="Pfam" id="PF04542">
    <property type="entry name" value="Sigma70_r2"/>
    <property type="match status" value="1"/>
</dbReference>
<gene>
    <name evidence="8" type="ORF">SAMN04488095_3357</name>
</gene>
<evidence type="ECO:0000256" key="3">
    <source>
        <dbReference type="ARBA" id="ARBA00023082"/>
    </source>
</evidence>
<dbReference type="NCBIfam" id="TIGR02937">
    <property type="entry name" value="sigma70-ECF"/>
    <property type="match status" value="1"/>
</dbReference>
<dbReference type="GO" id="GO:0003677">
    <property type="term" value="F:DNA binding"/>
    <property type="evidence" value="ECO:0007669"/>
    <property type="project" value="UniProtKB-KW"/>
</dbReference>
<evidence type="ECO:0000256" key="5">
    <source>
        <dbReference type="ARBA" id="ARBA00023163"/>
    </source>
</evidence>
<dbReference type="PANTHER" id="PTHR43133">
    <property type="entry name" value="RNA POLYMERASE ECF-TYPE SIGMA FACTO"/>
    <property type="match status" value="1"/>
</dbReference>
<evidence type="ECO:0000313" key="9">
    <source>
        <dbReference type="Proteomes" id="UP000199110"/>
    </source>
</evidence>
<protein>
    <submittedName>
        <fullName evidence="8">RNA polymerase sigma-70 factor, ECF subfamily</fullName>
    </submittedName>
</protein>
<reference evidence="8 9" key="1">
    <citation type="submission" date="2016-10" db="EMBL/GenBank/DDBJ databases">
        <authorList>
            <person name="de Groot N.N."/>
        </authorList>
    </citation>
    <scope>NUCLEOTIDE SEQUENCE [LARGE SCALE GENOMIC DNA]</scope>
    <source>
        <strain evidence="8 9">DSM 19073</strain>
    </source>
</reference>
<organism evidence="8 9">
    <name type="scientific">Jannaschia pohangensis</name>
    <dbReference type="NCBI Taxonomy" id="390807"/>
    <lineage>
        <taxon>Bacteria</taxon>
        <taxon>Pseudomonadati</taxon>
        <taxon>Pseudomonadota</taxon>
        <taxon>Alphaproteobacteria</taxon>
        <taxon>Rhodobacterales</taxon>
        <taxon>Roseobacteraceae</taxon>
        <taxon>Jannaschia</taxon>
    </lineage>
</organism>
<dbReference type="AlphaFoldDB" id="A0A1I3TBR3"/>
<dbReference type="InterPro" id="IPR039425">
    <property type="entry name" value="RNA_pol_sigma-70-like"/>
</dbReference>
<dbReference type="OrthoDB" id="9780326at2"/>
<feature type="domain" description="RNA polymerase sigma factor 70 region 4 type 2" evidence="7">
    <location>
        <begin position="122"/>
        <end position="173"/>
    </location>
</feature>
<dbReference type="Gene3D" id="1.10.1740.10">
    <property type="match status" value="1"/>
</dbReference>
<dbReference type="Pfam" id="PF08281">
    <property type="entry name" value="Sigma70_r4_2"/>
    <property type="match status" value="1"/>
</dbReference>
<dbReference type="STRING" id="390807.SAMN04488095_3357"/>
<evidence type="ECO:0000313" key="8">
    <source>
        <dbReference type="EMBL" id="SFJ67809.1"/>
    </source>
</evidence>
<dbReference type="InterPro" id="IPR014284">
    <property type="entry name" value="RNA_pol_sigma-70_dom"/>
</dbReference>
<dbReference type="InterPro" id="IPR013325">
    <property type="entry name" value="RNA_pol_sigma_r2"/>
</dbReference>
<evidence type="ECO:0000256" key="2">
    <source>
        <dbReference type="ARBA" id="ARBA00023015"/>
    </source>
</evidence>
<keyword evidence="5" id="KW-0804">Transcription</keyword>
<dbReference type="InterPro" id="IPR013249">
    <property type="entry name" value="RNA_pol_sigma70_r4_t2"/>
</dbReference>
<dbReference type="PANTHER" id="PTHR43133:SF8">
    <property type="entry name" value="RNA POLYMERASE SIGMA FACTOR HI_1459-RELATED"/>
    <property type="match status" value="1"/>
</dbReference>
<evidence type="ECO:0000259" key="7">
    <source>
        <dbReference type="Pfam" id="PF08281"/>
    </source>
</evidence>
<dbReference type="GO" id="GO:0006352">
    <property type="term" value="P:DNA-templated transcription initiation"/>
    <property type="evidence" value="ECO:0007669"/>
    <property type="project" value="InterPro"/>
</dbReference>
<proteinExistence type="inferred from homology"/>
<evidence type="ECO:0000256" key="4">
    <source>
        <dbReference type="ARBA" id="ARBA00023125"/>
    </source>
</evidence>
<dbReference type="Proteomes" id="UP000199110">
    <property type="component" value="Unassembled WGS sequence"/>
</dbReference>
<dbReference type="InterPro" id="IPR013324">
    <property type="entry name" value="RNA_pol_sigma_r3/r4-like"/>
</dbReference>
<evidence type="ECO:0000256" key="1">
    <source>
        <dbReference type="ARBA" id="ARBA00010641"/>
    </source>
</evidence>
<dbReference type="Gene3D" id="1.10.10.10">
    <property type="entry name" value="Winged helix-like DNA-binding domain superfamily/Winged helix DNA-binding domain"/>
    <property type="match status" value="1"/>
</dbReference>
<dbReference type="InterPro" id="IPR036388">
    <property type="entry name" value="WH-like_DNA-bd_sf"/>
</dbReference>
<dbReference type="InterPro" id="IPR007627">
    <property type="entry name" value="RNA_pol_sigma70_r2"/>
</dbReference>
<dbReference type="GO" id="GO:0016987">
    <property type="term" value="F:sigma factor activity"/>
    <property type="evidence" value="ECO:0007669"/>
    <property type="project" value="UniProtKB-KW"/>
</dbReference>
<dbReference type="CDD" id="cd06171">
    <property type="entry name" value="Sigma70_r4"/>
    <property type="match status" value="1"/>
</dbReference>
<feature type="domain" description="RNA polymerase sigma-70 region 2" evidence="6">
    <location>
        <begin position="31"/>
        <end position="97"/>
    </location>
</feature>
<dbReference type="SUPFAM" id="SSF88659">
    <property type="entry name" value="Sigma3 and sigma4 domains of RNA polymerase sigma factors"/>
    <property type="match status" value="1"/>
</dbReference>
<comment type="similarity">
    <text evidence="1">Belongs to the sigma-70 factor family. ECF subfamily.</text>
</comment>
<keyword evidence="3" id="KW-0731">Sigma factor</keyword>
<name>A0A1I3TBR3_9RHOB</name>
<accession>A0A1I3TBR3</accession>
<keyword evidence="4" id="KW-0238">DNA-binding</keyword>
<keyword evidence="2" id="KW-0805">Transcription regulation</keyword>